<comment type="caution">
    <text evidence="3">The sequence shown here is derived from an EMBL/GenBank/DDBJ whole genome shotgun (WGS) entry which is preliminary data.</text>
</comment>
<dbReference type="CDD" id="cd11313">
    <property type="entry name" value="AmyAc_arch_bac_AmyA"/>
    <property type="match status" value="1"/>
</dbReference>
<dbReference type="RefSeq" id="WP_310328031.1">
    <property type="nucleotide sequence ID" value="NZ_JAVDXV010000003.1"/>
</dbReference>
<name>A0ABU2A6U0_9BURK</name>
<feature type="chain" id="PRO_5046748814" evidence="1">
    <location>
        <begin position="22"/>
        <end position="454"/>
    </location>
</feature>
<keyword evidence="4" id="KW-1185">Reference proteome</keyword>
<dbReference type="GO" id="GO:0016798">
    <property type="term" value="F:hydrolase activity, acting on glycosyl bonds"/>
    <property type="evidence" value="ECO:0007669"/>
    <property type="project" value="UniProtKB-KW"/>
</dbReference>
<proteinExistence type="predicted"/>
<dbReference type="PANTHER" id="PTHR47786:SF2">
    <property type="entry name" value="GLYCOSYL HYDROLASE FAMILY 13 CATALYTIC DOMAIN-CONTAINING PROTEIN"/>
    <property type="match status" value="1"/>
</dbReference>
<protein>
    <submittedName>
        <fullName evidence="3">Glycosidase</fullName>
    </submittedName>
</protein>
<dbReference type="Pfam" id="PF00128">
    <property type="entry name" value="Alpha-amylase"/>
    <property type="match status" value="1"/>
</dbReference>
<keyword evidence="1" id="KW-0732">Signal</keyword>
<dbReference type="Proteomes" id="UP001180825">
    <property type="component" value="Unassembled WGS sequence"/>
</dbReference>
<dbReference type="InterPro" id="IPR006047">
    <property type="entry name" value="GH13_cat_dom"/>
</dbReference>
<evidence type="ECO:0000313" key="4">
    <source>
        <dbReference type="Proteomes" id="UP001180825"/>
    </source>
</evidence>
<keyword evidence="3" id="KW-0378">Hydrolase</keyword>
<dbReference type="InterPro" id="IPR017853">
    <property type="entry name" value="GH"/>
</dbReference>
<dbReference type="EMBL" id="JAVDXV010000003">
    <property type="protein sequence ID" value="MDR7332918.1"/>
    <property type="molecule type" value="Genomic_DNA"/>
</dbReference>
<feature type="signal peptide" evidence="1">
    <location>
        <begin position="1"/>
        <end position="21"/>
    </location>
</feature>
<dbReference type="SUPFAM" id="SSF51445">
    <property type="entry name" value="(Trans)glycosidases"/>
    <property type="match status" value="1"/>
</dbReference>
<dbReference type="Gene3D" id="3.20.20.80">
    <property type="entry name" value="Glycosidases"/>
    <property type="match status" value="1"/>
</dbReference>
<organism evidence="3 4">
    <name type="scientific">Roseateles asaccharophilus</name>
    <dbReference type="NCBI Taxonomy" id="582607"/>
    <lineage>
        <taxon>Bacteria</taxon>
        <taxon>Pseudomonadati</taxon>
        <taxon>Pseudomonadota</taxon>
        <taxon>Betaproteobacteria</taxon>
        <taxon>Burkholderiales</taxon>
        <taxon>Sphaerotilaceae</taxon>
        <taxon>Roseateles</taxon>
    </lineage>
</organism>
<sequence length="454" mass="51173">MTTSIRALAAALLACAASSFAAPSLPVDQPKPYVHVQHPAWARSATLYQINTRQFTPEGTFKAAEAQLPRLQQLGVDILWLMPIHPIGEKHRKGSLGSPYAVKDYLAVNPEFGTLAEFKSFVATAHRLGLKVILDWVGNHTAWDNVLVTKHPDWYDRDEHGGFRPTPWYDWDDIIDLDYAKPQLRRYMTNAMLYWVRDVGVDGYRVDAAGLSPLDFWEQAAKELRAVKPVFLLAEWESRDMHARAFDASYSWTWWDAMKLIAEGRADATSLYPYYAWHRKFYPREAYRMLYTTNHDKNAWEGTEQEIFGAAAQATTVLSFISEGMPMIYNGQEAGLAKRLAFFERDPIAWKDGAPEGELLKRLIALKKQHKALWNGADGAVMEPIANSAPKQVFSFQRGNIVGVFNLSAKPVDVTLKGSRQVGRFTDFSNGAAVTMNDGSTLSLPAWGWRVLVK</sequence>
<gene>
    <name evidence="3" type="ORF">J2X21_002051</name>
</gene>
<evidence type="ECO:0000259" key="2">
    <source>
        <dbReference type="SMART" id="SM00642"/>
    </source>
</evidence>
<accession>A0ABU2A6U0</accession>
<feature type="domain" description="Glycosyl hydrolase family 13 catalytic" evidence="2">
    <location>
        <begin position="49"/>
        <end position="367"/>
    </location>
</feature>
<evidence type="ECO:0000256" key="1">
    <source>
        <dbReference type="SAM" id="SignalP"/>
    </source>
</evidence>
<dbReference type="SMART" id="SM00642">
    <property type="entry name" value="Aamy"/>
    <property type="match status" value="1"/>
</dbReference>
<keyword evidence="3" id="KW-0326">Glycosidase</keyword>
<dbReference type="PANTHER" id="PTHR47786">
    <property type="entry name" value="ALPHA-1,4-GLUCAN:MALTOSE-1-PHOSPHATE MALTOSYLTRANSFERASE"/>
    <property type="match status" value="1"/>
</dbReference>
<reference evidence="3 4" key="1">
    <citation type="submission" date="2023-07" db="EMBL/GenBank/DDBJ databases">
        <title>Sorghum-associated microbial communities from plants grown in Nebraska, USA.</title>
        <authorList>
            <person name="Schachtman D."/>
        </authorList>
    </citation>
    <scope>NUCLEOTIDE SEQUENCE [LARGE SCALE GENOMIC DNA]</scope>
    <source>
        <strain evidence="3 4">BE316</strain>
    </source>
</reference>
<evidence type="ECO:0000313" key="3">
    <source>
        <dbReference type="EMBL" id="MDR7332918.1"/>
    </source>
</evidence>